<reference evidence="4" key="2">
    <citation type="submission" date="2015-01" db="EMBL/GenBank/DDBJ databases">
        <title>Evolutionary Origins and Diversification of the Mycorrhizal Mutualists.</title>
        <authorList>
            <consortium name="DOE Joint Genome Institute"/>
            <consortium name="Mycorrhizal Genomics Consortium"/>
            <person name="Kohler A."/>
            <person name="Kuo A."/>
            <person name="Nagy L.G."/>
            <person name="Floudas D."/>
            <person name="Copeland A."/>
            <person name="Barry K.W."/>
            <person name="Cichocki N."/>
            <person name="Veneault-Fourrey C."/>
            <person name="LaButti K."/>
            <person name="Lindquist E.A."/>
            <person name="Lipzen A."/>
            <person name="Lundell T."/>
            <person name="Morin E."/>
            <person name="Murat C."/>
            <person name="Riley R."/>
            <person name="Ohm R."/>
            <person name="Sun H."/>
            <person name="Tunlid A."/>
            <person name="Henrissat B."/>
            <person name="Grigoriev I.V."/>
            <person name="Hibbett D.S."/>
            <person name="Martin F."/>
        </authorList>
    </citation>
    <scope>NUCLEOTIDE SEQUENCE [LARGE SCALE GENOMIC DNA]</scope>
    <source>
        <strain evidence="4">441</strain>
    </source>
</reference>
<feature type="coiled-coil region" evidence="1">
    <location>
        <begin position="129"/>
        <end position="156"/>
    </location>
</feature>
<sequence>SVPADVESPSAIGILNTLSSHPRKDKGKAKVTADVKSTSLNIPPRAPSSSGSSAARKQSQDAGSDISMKLSEASDTLVQQIQNSAEAKSETKQMKIQAQVVGKELKACNKNAQREYELKMKMVENEHELSMASERTKQLELELKLEQARIARLEAERHFSAGEEKN</sequence>
<evidence type="ECO:0000256" key="2">
    <source>
        <dbReference type="SAM" id="MobiDB-lite"/>
    </source>
</evidence>
<organism evidence="3 4">
    <name type="scientific">Pisolithus microcarpus 441</name>
    <dbReference type="NCBI Taxonomy" id="765257"/>
    <lineage>
        <taxon>Eukaryota</taxon>
        <taxon>Fungi</taxon>
        <taxon>Dikarya</taxon>
        <taxon>Basidiomycota</taxon>
        <taxon>Agaricomycotina</taxon>
        <taxon>Agaricomycetes</taxon>
        <taxon>Agaricomycetidae</taxon>
        <taxon>Boletales</taxon>
        <taxon>Sclerodermatineae</taxon>
        <taxon>Pisolithaceae</taxon>
        <taxon>Pisolithus</taxon>
    </lineage>
</organism>
<dbReference type="Proteomes" id="UP000054018">
    <property type="component" value="Unassembled WGS sequence"/>
</dbReference>
<dbReference type="EMBL" id="KN834013">
    <property type="protein sequence ID" value="KIK13192.1"/>
    <property type="molecule type" value="Genomic_DNA"/>
</dbReference>
<evidence type="ECO:0000256" key="1">
    <source>
        <dbReference type="SAM" id="Coils"/>
    </source>
</evidence>
<evidence type="ECO:0000313" key="3">
    <source>
        <dbReference type="EMBL" id="KIK13192.1"/>
    </source>
</evidence>
<feature type="non-terminal residue" evidence="3">
    <location>
        <position position="1"/>
    </location>
</feature>
<feature type="region of interest" description="Disordered" evidence="2">
    <location>
        <begin position="1"/>
        <end position="71"/>
    </location>
</feature>
<dbReference type="OrthoDB" id="2687053at2759"/>
<dbReference type="HOGENOM" id="CLU_113824_0_0_1"/>
<keyword evidence="1" id="KW-0175">Coiled coil</keyword>
<proteinExistence type="predicted"/>
<gene>
    <name evidence="3" type="ORF">PISMIDRAFT_18161</name>
</gene>
<feature type="compositionally biased region" description="Low complexity" evidence="2">
    <location>
        <begin position="47"/>
        <end position="56"/>
    </location>
</feature>
<name>A0A0C9YS95_9AGAM</name>
<evidence type="ECO:0000313" key="4">
    <source>
        <dbReference type="Proteomes" id="UP000054018"/>
    </source>
</evidence>
<keyword evidence="4" id="KW-1185">Reference proteome</keyword>
<dbReference type="AlphaFoldDB" id="A0A0C9YS95"/>
<reference evidence="3 4" key="1">
    <citation type="submission" date="2014-04" db="EMBL/GenBank/DDBJ databases">
        <authorList>
            <consortium name="DOE Joint Genome Institute"/>
            <person name="Kuo A."/>
            <person name="Kohler A."/>
            <person name="Costa M.D."/>
            <person name="Nagy L.G."/>
            <person name="Floudas D."/>
            <person name="Copeland A."/>
            <person name="Barry K.W."/>
            <person name="Cichocki N."/>
            <person name="Veneault-Fourrey C."/>
            <person name="LaButti K."/>
            <person name="Lindquist E.A."/>
            <person name="Lipzen A."/>
            <person name="Lundell T."/>
            <person name="Morin E."/>
            <person name="Murat C."/>
            <person name="Sun H."/>
            <person name="Tunlid A."/>
            <person name="Henrissat B."/>
            <person name="Grigoriev I.V."/>
            <person name="Hibbett D.S."/>
            <person name="Martin F."/>
            <person name="Nordberg H.P."/>
            <person name="Cantor M.N."/>
            <person name="Hua S.X."/>
        </authorList>
    </citation>
    <scope>NUCLEOTIDE SEQUENCE [LARGE SCALE GENOMIC DNA]</scope>
    <source>
        <strain evidence="3 4">441</strain>
    </source>
</reference>
<protein>
    <submittedName>
        <fullName evidence="3">Uncharacterized protein</fullName>
    </submittedName>
</protein>
<accession>A0A0C9YS95</accession>